<dbReference type="PANTHER" id="PTHR22760:SF4">
    <property type="entry name" value="GPI MANNOSYLTRANSFERASE 3"/>
    <property type="match status" value="1"/>
</dbReference>
<keyword evidence="4" id="KW-0337">GPI-anchor biosynthesis</keyword>
<dbReference type="InterPro" id="IPR005599">
    <property type="entry name" value="GPI_mannosylTrfase"/>
</dbReference>
<keyword evidence="9 12" id="KW-1133">Transmembrane helix</keyword>
<evidence type="ECO:0000256" key="2">
    <source>
        <dbReference type="ARBA" id="ARBA00004687"/>
    </source>
</evidence>
<comment type="subcellular location">
    <subcellularLocation>
        <location evidence="1 12">Endoplasmic reticulum membrane</location>
        <topology evidence="1 12">Multi-pass membrane protein</topology>
    </subcellularLocation>
</comment>
<gene>
    <name evidence="14" type="ORF">RAG0_01048</name>
</gene>
<protein>
    <recommendedName>
        <fullName evidence="12">Mannosyltransferase</fullName>
        <ecNumber evidence="12">2.4.1.-</ecNumber>
    </recommendedName>
</protein>
<evidence type="ECO:0000313" key="14">
    <source>
        <dbReference type="EMBL" id="CZS89783.1"/>
    </source>
</evidence>
<evidence type="ECO:0000256" key="3">
    <source>
        <dbReference type="ARBA" id="ARBA00006065"/>
    </source>
</evidence>
<dbReference type="PANTHER" id="PTHR22760">
    <property type="entry name" value="GLYCOSYLTRANSFERASE"/>
    <property type="match status" value="1"/>
</dbReference>
<keyword evidence="5 12" id="KW-0328">Glycosyltransferase</keyword>
<feature type="transmembrane region" description="Helical" evidence="12">
    <location>
        <begin position="341"/>
        <end position="363"/>
    </location>
</feature>
<evidence type="ECO:0000256" key="11">
    <source>
        <dbReference type="ARBA" id="ARBA00024708"/>
    </source>
</evidence>
<evidence type="ECO:0000256" key="9">
    <source>
        <dbReference type="ARBA" id="ARBA00022989"/>
    </source>
</evidence>
<evidence type="ECO:0000256" key="13">
    <source>
        <dbReference type="SAM" id="MobiDB-lite"/>
    </source>
</evidence>
<dbReference type="EC" id="2.4.1.-" evidence="12"/>
<sequence>MSKLTSSKGHESTINAKLENLPPKDNGLHHLINEQAAKDAWVLLLVFRCINALAVQTFFQPDEYFQSLEPAWQMAFGPQSGAWITWEWHHQLRSSLHPAIFAIVYFVADKFMTFLSFFPQFRAMILAVLPNLVQAYFAAVGDYYTWQLAEKIHGTGTKVSAAAFWMTMFSPWQWFCSTRTFSNCLETTMTITALYFWPWAVSTDTVLGKGSDASQLDQDQVPTVSSSTNGVFQTAKSVKHLRISLLLAGFACILRPTNGLIWFSILMPTIVGLFSPNKRVTISDYAILLREGILCGSVALLLSVTSDRIYYGEWTFPPYQFLHFNLSQGLAVFYGRNDWHYYLSQGLPLLLTTYLPFGLVALYQTSLLPSSNIRFLFTTTIFLTLGSLSLVSHKEVRFIYPVLPLLHILTAPTISEYFQPSTVTETSQNSKPGSPQITNESSTSTTRKKPLCTLLALNILLAGYVSLSHQRGVLSVTTFLRHEYEALALDGRGRLLSSPDAGIDDVIQKISTYTDDETFVAFLMPCHSTPWRSSLIHPGLKAWALTCEPPIHLKPGEERSNYRDEADRFYDDPQKYLGEEVGGRERPWPRFVVGFEGIEGYLRSFYEGEKGGESRMKGFRMRERWRTGNSHWHDDERRVGDVVVWEFVDKSLVGKN</sequence>
<name>A0A1E1JVD9_9HELO</name>
<evidence type="ECO:0000256" key="10">
    <source>
        <dbReference type="ARBA" id="ARBA00023136"/>
    </source>
</evidence>
<dbReference type="AlphaFoldDB" id="A0A1E1JVD9"/>
<evidence type="ECO:0000256" key="7">
    <source>
        <dbReference type="ARBA" id="ARBA00022692"/>
    </source>
</evidence>
<keyword evidence="15" id="KW-1185">Reference proteome</keyword>
<comment type="function">
    <text evidence="11">Mannosyltransferase involved in glycosylphosphatidylinositol-anchor biosynthesis. Transfers the third mannose to Man2-GlcN-acyl-PI during GPI precursor assembly.</text>
</comment>
<dbReference type="GO" id="GO:0006506">
    <property type="term" value="P:GPI anchor biosynthetic process"/>
    <property type="evidence" value="ECO:0007669"/>
    <property type="project" value="UniProtKB-UniPathway"/>
</dbReference>
<dbReference type="Pfam" id="PF03901">
    <property type="entry name" value="Glyco_transf_22"/>
    <property type="match status" value="1"/>
</dbReference>
<dbReference type="EMBL" id="FJUX01000003">
    <property type="protein sequence ID" value="CZS89783.1"/>
    <property type="molecule type" value="Genomic_DNA"/>
</dbReference>
<dbReference type="GO" id="GO:0000026">
    <property type="term" value="F:alpha-1,2-mannosyltransferase activity"/>
    <property type="evidence" value="ECO:0007669"/>
    <property type="project" value="TreeGrafter"/>
</dbReference>
<feature type="transmembrane region" description="Helical" evidence="12">
    <location>
        <begin position="96"/>
        <end position="118"/>
    </location>
</feature>
<keyword evidence="6 14" id="KW-0808">Transferase</keyword>
<evidence type="ECO:0000313" key="15">
    <source>
        <dbReference type="Proteomes" id="UP000178912"/>
    </source>
</evidence>
<evidence type="ECO:0000256" key="5">
    <source>
        <dbReference type="ARBA" id="ARBA00022676"/>
    </source>
</evidence>
<evidence type="ECO:0000256" key="8">
    <source>
        <dbReference type="ARBA" id="ARBA00022824"/>
    </source>
</evidence>
<comment type="similarity">
    <text evidence="3">Belongs to the glycosyltransferase 22 family. PIGB subfamily.</text>
</comment>
<evidence type="ECO:0000256" key="12">
    <source>
        <dbReference type="RuleBase" id="RU363075"/>
    </source>
</evidence>
<feature type="transmembrane region" description="Helical" evidence="12">
    <location>
        <begin position="243"/>
        <end position="265"/>
    </location>
</feature>
<feature type="transmembrane region" description="Helical" evidence="12">
    <location>
        <begin position="375"/>
        <end position="392"/>
    </location>
</feature>
<keyword evidence="10 12" id="KW-0472">Membrane</keyword>
<accession>A0A1E1JVD9</accession>
<evidence type="ECO:0000256" key="1">
    <source>
        <dbReference type="ARBA" id="ARBA00004477"/>
    </source>
</evidence>
<evidence type="ECO:0000256" key="6">
    <source>
        <dbReference type="ARBA" id="ARBA00022679"/>
    </source>
</evidence>
<organism evidence="14 15">
    <name type="scientific">Rhynchosporium agropyri</name>
    <dbReference type="NCBI Taxonomy" id="914238"/>
    <lineage>
        <taxon>Eukaryota</taxon>
        <taxon>Fungi</taxon>
        <taxon>Dikarya</taxon>
        <taxon>Ascomycota</taxon>
        <taxon>Pezizomycotina</taxon>
        <taxon>Leotiomycetes</taxon>
        <taxon>Helotiales</taxon>
        <taxon>Ploettnerulaceae</taxon>
        <taxon>Rhynchosporium</taxon>
    </lineage>
</organism>
<dbReference type="Proteomes" id="UP000178912">
    <property type="component" value="Unassembled WGS sequence"/>
</dbReference>
<evidence type="ECO:0000256" key="4">
    <source>
        <dbReference type="ARBA" id="ARBA00022502"/>
    </source>
</evidence>
<feature type="region of interest" description="Disordered" evidence="13">
    <location>
        <begin position="424"/>
        <end position="445"/>
    </location>
</feature>
<feature type="transmembrane region" description="Helical" evidence="12">
    <location>
        <begin position="40"/>
        <end position="59"/>
    </location>
</feature>
<keyword evidence="8 12" id="KW-0256">Endoplasmic reticulum</keyword>
<keyword evidence="7 12" id="KW-0812">Transmembrane</keyword>
<dbReference type="UniPathway" id="UPA00196"/>
<comment type="pathway">
    <text evidence="2">Glycolipid biosynthesis; glycosylphosphatidylinositol-anchor biosynthesis.</text>
</comment>
<reference evidence="15" key="1">
    <citation type="submission" date="2016-03" db="EMBL/GenBank/DDBJ databases">
        <authorList>
            <person name="Guldener U."/>
        </authorList>
    </citation>
    <scope>NUCLEOTIDE SEQUENCE [LARGE SCALE GENOMIC DNA]</scope>
    <source>
        <strain evidence="15">04CH-RAC-A.6.1</strain>
    </source>
</reference>
<dbReference type="GO" id="GO:0005789">
    <property type="term" value="C:endoplasmic reticulum membrane"/>
    <property type="evidence" value="ECO:0007669"/>
    <property type="project" value="UniProtKB-SubCell"/>
</dbReference>
<dbReference type="OrthoDB" id="416834at2759"/>
<proteinExistence type="inferred from homology"/>